<comment type="caution">
    <text evidence="2">The sequence shown here is derived from an EMBL/GenBank/DDBJ whole genome shotgun (WGS) entry which is preliminary data.</text>
</comment>
<protein>
    <submittedName>
        <fullName evidence="2">Uncharacterized protein</fullName>
    </submittedName>
</protein>
<name>A0A8J2PMZ5_9HEXA</name>
<keyword evidence="1" id="KW-0732">Signal</keyword>
<dbReference type="AlphaFoldDB" id="A0A8J2PMZ5"/>
<sequence>MGTRVIIANFLIFLQMTFLNFASAEETVYTTLSPPQVYSNSEYKLHVFLQPSSSDTSKITFEAELECGSDIFSSGTITLLKTKRGRTGEIVIPTETIQGSSCNLT</sequence>
<accession>A0A8J2PMZ5</accession>
<dbReference type="EMBL" id="CAJVCH010483224">
    <property type="protein sequence ID" value="CAG7820585.1"/>
    <property type="molecule type" value="Genomic_DNA"/>
</dbReference>
<feature type="chain" id="PRO_5035195818" evidence="1">
    <location>
        <begin position="25"/>
        <end position="105"/>
    </location>
</feature>
<feature type="non-terminal residue" evidence="2">
    <location>
        <position position="105"/>
    </location>
</feature>
<evidence type="ECO:0000313" key="3">
    <source>
        <dbReference type="Proteomes" id="UP000708208"/>
    </source>
</evidence>
<evidence type="ECO:0000256" key="1">
    <source>
        <dbReference type="SAM" id="SignalP"/>
    </source>
</evidence>
<dbReference type="Proteomes" id="UP000708208">
    <property type="component" value="Unassembled WGS sequence"/>
</dbReference>
<gene>
    <name evidence="2" type="ORF">AFUS01_LOCUS30969</name>
</gene>
<organism evidence="2 3">
    <name type="scientific">Allacma fusca</name>
    <dbReference type="NCBI Taxonomy" id="39272"/>
    <lineage>
        <taxon>Eukaryota</taxon>
        <taxon>Metazoa</taxon>
        <taxon>Ecdysozoa</taxon>
        <taxon>Arthropoda</taxon>
        <taxon>Hexapoda</taxon>
        <taxon>Collembola</taxon>
        <taxon>Symphypleona</taxon>
        <taxon>Sminthuridae</taxon>
        <taxon>Allacma</taxon>
    </lineage>
</organism>
<keyword evidence="3" id="KW-1185">Reference proteome</keyword>
<proteinExistence type="predicted"/>
<feature type="signal peptide" evidence="1">
    <location>
        <begin position="1"/>
        <end position="24"/>
    </location>
</feature>
<reference evidence="2" key="1">
    <citation type="submission" date="2021-06" db="EMBL/GenBank/DDBJ databases">
        <authorList>
            <person name="Hodson N. C."/>
            <person name="Mongue J. A."/>
            <person name="Jaron S. K."/>
        </authorList>
    </citation>
    <scope>NUCLEOTIDE SEQUENCE</scope>
</reference>
<evidence type="ECO:0000313" key="2">
    <source>
        <dbReference type="EMBL" id="CAG7820585.1"/>
    </source>
</evidence>